<comment type="subcellular location">
    <subcellularLocation>
        <location evidence="1 7">Cell membrane</location>
        <topology evidence="1 7">Multi-pass membrane protein</topology>
    </subcellularLocation>
</comment>
<evidence type="ECO:0000256" key="5">
    <source>
        <dbReference type="ARBA" id="ARBA00022989"/>
    </source>
</evidence>
<proteinExistence type="inferred from homology"/>
<feature type="transmembrane region" description="Helical" evidence="7">
    <location>
        <begin position="214"/>
        <end position="243"/>
    </location>
</feature>
<name>A0ABS4Z2I1_9ACTN</name>
<dbReference type="InterPro" id="IPR035906">
    <property type="entry name" value="MetI-like_sf"/>
</dbReference>
<feature type="transmembrane region" description="Helical" evidence="7">
    <location>
        <begin position="34"/>
        <end position="56"/>
    </location>
</feature>
<sequence>MTVLDPTQLGPDLTAFRRVRWLRLPLPKVLRGKVSLVLGLGLLAVIAVLTLGAPLFTSWSPTAIDPLRPLLAPGTDGHLLGTDEFGRDLWARVLYGGRYDLAIAFGATAVTLVVGTAIGMVAAYVGGWVEGLTMRVVDLFFAFPFIVLVIAIVASLGPSLRNMFIALWVASWVAYARIAHGQTLSARRYGYVVAANVLGYSPARVLTRHVLPSVLPLVVVFAMVDAVGNVLLGASLGFLGIGVRPPTPEWGSMIAAGQNYLLSNWQLSLVPGIALVLLGVAFSLLGDGLADVLRQKQ</sequence>
<comment type="caution">
    <text evidence="9">The sequence shown here is derived from an EMBL/GenBank/DDBJ whole genome shotgun (WGS) entry which is preliminary data.</text>
</comment>
<protein>
    <submittedName>
        <fullName evidence="9">Peptide/nickel transport system permease protein</fullName>
    </submittedName>
</protein>
<keyword evidence="2 7" id="KW-0813">Transport</keyword>
<feature type="transmembrane region" description="Helical" evidence="7">
    <location>
        <begin position="101"/>
        <end position="125"/>
    </location>
</feature>
<comment type="similarity">
    <text evidence="7">Belongs to the binding-protein-dependent transport system permease family.</text>
</comment>
<accession>A0ABS4Z2I1</accession>
<keyword evidence="5 7" id="KW-1133">Transmembrane helix</keyword>
<dbReference type="Proteomes" id="UP000758168">
    <property type="component" value="Unassembled WGS sequence"/>
</dbReference>
<dbReference type="Gene3D" id="1.10.3720.10">
    <property type="entry name" value="MetI-like"/>
    <property type="match status" value="1"/>
</dbReference>
<dbReference type="RefSeq" id="WP_210052123.1">
    <property type="nucleotide sequence ID" value="NZ_BAAAMH010000026.1"/>
</dbReference>
<evidence type="ECO:0000256" key="6">
    <source>
        <dbReference type="ARBA" id="ARBA00023136"/>
    </source>
</evidence>
<dbReference type="SUPFAM" id="SSF161098">
    <property type="entry name" value="MetI-like"/>
    <property type="match status" value="1"/>
</dbReference>
<evidence type="ECO:0000313" key="9">
    <source>
        <dbReference type="EMBL" id="MBP2415252.1"/>
    </source>
</evidence>
<evidence type="ECO:0000256" key="1">
    <source>
        <dbReference type="ARBA" id="ARBA00004651"/>
    </source>
</evidence>
<evidence type="ECO:0000256" key="7">
    <source>
        <dbReference type="RuleBase" id="RU363032"/>
    </source>
</evidence>
<organism evidence="9 10">
    <name type="scientific">Microlunatus capsulatus</name>
    <dbReference type="NCBI Taxonomy" id="99117"/>
    <lineage>
        <taxon>Bacteria</taxon>
        <taxon>Bacillati</taxon>
        <taxon>Actinomycetota</taxon>
        <taxon>Actinomycetes</taxon>
        <taxon>Propionibacteriales</taxon>
        <taxon>Propionibacteriaceae</taxon>
        <taxon>Microlunatus</taxon>
    </lineage>
</organism>
<dbReference type="PANTHER" id="PTHR43386">
    <property type="entry name" value="OLIGOPEPTIDE TRANSPORT SYSTEM PERMEASE PROTEIN APPC"/>
    <property type="match status" value="1"/>
</dbReference>
<evidence type="ECO:0000256" key="2">
    <source>
        <dbReference type="ARBA" id="ARBA00022448"/>
    </source>
</evidence>
<keyword evidence="10" id="KW-1185">Reference proteome</keyword>
<feature type="transmembrane region" description="Helical" evidence="7">
    <location>
        <begin position="137"/>
        <end position="157"/>
    </location>
</feature>
<keyword evidence="6 7" id="KW-0472">Membrane</keyword>
<keyword evidence="4 7" id="KW-0812">Transmembrane</keyword>
<dbReference type="EMBL" id="JAGIOB010000001">
    <property type="protein sequence ID" value="MBP2415252.1"/>
    <property type="molecule type" value="Genomic_DNA"/>
</dbReference>
<evidence type="ECO:0000259" key="8">
    <source>
        <dbReference type="PROSITE" id="PS50928"/>
    </source>
</evidence>
<dbReference type="PANTHER" id="PTHR43386:SF1">
    <property type="entry name" value="D,D-DIPEPTIDE TRANSPORT SYSTEM PERMEASE PROTEIN DDPC-RELATED"/>
    <property type="match status" value="1"/>
</dbReference>
<reference evidence="9 10" key="1">
    <citation type="submission" date="2021-03" db="EMBL/GenBank/DDBJ databases">
        <title>Sequencing the genomes of 1000 actinobacteria strains.</title>
        <authorList>
            <person name="Klenk H.-P."/>
        </authorList>
    </citation>
    <scope>NUCLEOTIDE SEQUENCE [LARGE SCALE GENOMIC DNA]</scope>
    <source>
        <strain evidence="9 10">DSM 12936</strain>
    </source>
</reference>
<feature type="domain" description="ABC transmembrane type-1" evidence="8">
    <location>
        <begin position="97"/>
        <end position="286"/>
    </location>
</feature>
<dbReference type="InterPro" id="IPR050366">
    <property type="entry name" value="BP-dependent_transpt_permease"/>
</dbReference>
<feature type="transmembrane region" description="Helical" evidence="7">
    <location>
        <begin position="163"/>
        <end position="179"/>
    </location>
</feature>
<evidence type="ECO:0000256" key="4">
    <source>
        <dbReference type="ARBA" id="ARBA00022692"/>
    </source>
</evidence>
<dbReference type="Pfam" id="PF00528">
    <property type="entry name" value="BPD_transp_1"/>
    <property type="match status" value="1"/>
</dbReference>
<dbReference type="InterPro" id="IPR000515">
    <property type="entry name" value="MetI-like"/>
</dbReference>
<keyword evidence="3" id="KW-1003">Cell membrane</keyword>
<dbReference type="CDD" id="cd06261">
    <property type="entry name" value="TM_PBP2"/>
    <property type="match status" value="1"/>
</dbReference>
<gene>
    <name evidence="9" type="ORF">JOF54_000174</name>
</gene>
<evidence type="ECO:0000313" key="10">
    <source>
        <dbReference type="Proteomes" id="UP000758168"/>
    </source>
</evidence>
<feature type="transmembrane region" description="Helical" evidence="7">
    <location>
        <begin position="269"/>
        <end position="290"/>
    </location>
</feature>
<dbReference type="PROSITE" id="PS50928">
    <property type="entry name" value="ABC_TM1"/>
    <property type="match status" value="1"/>
</dbReference>
<evidence type="ECO:0000256" key="3">
    <source>
        <dbReference type="ARBA" id="ARBA00022475"/>
    </source>
</evidence>